<accession>A0A974BWR3</accession>
<sequence length="90" mass="10183">MLSINWDQLCRIIQQVQLVARDHPALCNKILPTAWDPVTVCCSWIPVARLLTCLLNFSCYQYQDKQQGLSCLKPEPTVSVPSTCFLQSPC</sequence>
<dbReference type="AlphaFoldDB" id="A0A974BWR3"/>
<name>A0A974BWR3_XENLA</name>
<dbReference type="Proteomes" id="UP000694892">
    <property type="component" value="Chromosome 9_10L"/>
</dbReference>
<gene>
    <name evidence="1" type="ORF">XELAEV_18043475mg</name>
</gene>
<dbReference type="EMBL" id="CM004482">
    <property type="protein sequence ID" value="OCT62394.1"/>
    <property type="molecule type" value="Genomic_DNA"/>
</dbReference>
<protein>
    <submittedName>
        <fullName evidence="1">Uncharacterized protein</fullName>
    </submittedName>
</protein>
<proteinExistence type="predicted"/>
<evidence type="ECO:0000313" key="1">
    <source>
        <dbReference type="EMBL" id="OCT62394.1"/>
    </source>
</evidence>
<evidence type="ECO:0000313" key="2">
    <source>
        <dbReference type="Proteomes" id="UP000694892"/>
    </source>
</evidence>
<organism evidence="1 2">
    <name type="scientific">Xenopus laevis</name>
    <name type="common">African clawed frog</name>
    <dbReference type="NCBI Taxonomy" id="8355"/>
    <lineage>
        <taxon>Eukaryota</taxon>
        <taxon>Metazoa</taxon>
        <taxon>Chordata</taxon>
        <taxon>Craniata</taxon>
        <taxon>Vertebrata</taxon>
        <taxon>Euteleostomi</taxon>
        <taxon>Amphibia</taxon>
        <taxon>Batrachia</taxon>
        <taxon>Anura</taxon>
        <taxon>Pipoidea</taxon>
        <taxon>Pipidae</taxon>
        <taxon>Xenopodinae</taxon>
        <taxon>Xenopus</taxon>
        <taxon>Xenopus</taxon>
    </lineage>
</organism>
<reference evidence="2" key="1">
    <citation type="journal article" date="2016" name="Nature">
        <title>Genome evolution in the allotetraploid frog Xenopus laevis.</title>
        <authorList>
            <person name="Session A.M."/>
            <person name="Uno Y."/>
            <person name="Kwon T."/>
            <person name="Chapman J.A."/>
            <person name="Toyoda A."/>
            <person name="Takahashi S."/>
            <person name="Fukui A."/>
            <person name="Hikosaka A."/>
            <person name="Suzuki A."/>
            <person name="Kondo M."/>
            <person name="van Heeringen S.J."/>
            <person name="Quigley I."/>
            <person name="Heinz S."/>
            <person name="Ogino H."/>
            <person name="Ochi H."/>
            <person name="Hellsten U."/>
            <person name="Lyons J.B."/>
            <person name="Simakov O."/>
            <person name="Putnam N."/>
            <person name="Stites J."/>
            <person name="Kuroki Y."/>
            <person name="Tanaka T."/>
            <person name="Michiue T."/>
            <person name="Watanabe M."/>
            <person name="Bogdanovic O."/>
            <person name="Lister R."/>
            <person name="Georgiou G."/>
            <person name="Paranjpe S.S."/>
            <person name="van Kruijsbergen I."/>
            <person name="Shu S."/>
            <person name="Carlson J."/>
            <person name="Kinoshita T."/>
            <person name="Ohta Y."/>
            <person name="Mawaribuchi S."/>
            <person name="Jenkins J."/>
            <person name="Grimwood J."/>
            <person name="Schmutz J."/>
            <person name="Mitros T."/>
            <person name="Mozaffari S.V."/>
            <person name="Suzuki Y."/>
            <person name="Haramoto Y."/>
            <person name="Yamamoto T.S."/>
            <person name="Takagi C."/>
            <person name="Heald R."/>
            <person name="Miller K."/>
            <person name="Haudenschild C."/>
            <person name="Kitzman J."/>
            <person name="Nakayama T."/>
            <person name="Izutsu Y."/>
            <person name="Robert J."/>
            <person name="Fortriede J."/>
            <person name="Burns K."/>
            <person name="Lotay V."/>
            <person name="Karimi K."/>
            <person name="Yasuoka Y."/>
            <person name="Dichmann D.S."/>
            <person name="Flajnik M.F."/>
            <person name="Houston D.W."/>
            <person name="Shendure J."/>
            <person name="DuPasquier L."/>
            <person name="Vize P.D."/>
            <person name="Zorn A.M."/>
            <person name="Ito M."/>
            <person name="Marcotte E.M."/>
            <person name="Wallingford J.B."/>
            <person name="Ito Y."/>
            <person name="Asashima M."/>
            <person name="Ueno N."/>
            <person name="Matsuda Y."/>
            <person name="Veenstra G.J."/>
            <person name="Fujiyama A."/>
            <person name="Harland R.M."/>
            <person name="Taira M."/>
            <person name="Rokhsar D.S."/>
        </authorList>
    </citation>
    <scope>NUCLEOTIDE SEQUENCE [LARGE SCALE GENOMIC DNA]</scope>
    <source>
        <strain evidence="2">J</strain>
    </source>
</reference>